<name>A0A127VAB5_9SPHI</name>
<dbReference type="RefSeq" id="WP_068397933.1">
    <property type="nucleotide sequence ID" value="NZ_CP014504.1"/>
</dbReference>
<gene>
    <name evidence="3" type="ORF">AY601_1233</name>
</gene>
<feature type="chain" id="PRO_5007280296" evidence="1">
    <location>
        <begin position="22"/>
        <end position="150"/>
    </location>
</feature>
<protein>
    <submittedName>
        <fullName evidence="3">Sugar transporter</fullName>
    </submittedName>
</protein>
<keyword evidence="3" id="KW-0762">Sugar transport</keyword>
<evidence type="ECO:0000313" key="4">
    <source>
        <dbReference type="Proteomes" id="UP000071561"/>
    </source>
</evidence>
<dbReference type="AlphaFoldDB" id="A0A127VAB5"/>
<sequence length="150" mass="16716" precursor="true">MKKNLFILLVFIALAGFSANAQILEPVKWSYAAKKLNAKEAIIYLKATIEPGWHLYSQYVKDGGPVATSFTFLSSKTYSLIGKTIEPKPITKNEPVFSMNVSFFERSAIFQQKVKLVGKSVVVKGKVEFMVCDDKQCLPPSEVEFSVAVK</sequence>
<dbReference type="InterPro" id="IPR036929">
    <property type="entry name" value="DsbDN_sf"/>
</dbReference>
<evidence type="ECO:0000259" key="2">
    <source>
        <dbReference type="Pfam" id="PF11412"/>
    </source>
</evidence>
<feature type="signal peptide" evidence="1">
    <location>
        <begin position="1"/>
        <end position="21"/>
    </location>
</feature>
<keyword evidence="3" id="KW-0813">Transport</keyword>
<dbReference type="PATRIC" id="fig|188932.3.peg.1281"/>
<dbReference type="InterPro" id="IPR028250">
    <property type="entry name" value="DsbDN"/>
</dbReference>
<evidence type="ECO:0000313" key="3">
    <source>
        <dbReference type="EMBL" id="AMP98157.1"/>
    </source>
</evidence>
<dbReference type="Proteomes" id="UP000071561">
    <property type="component" value="Chromosome"/>
</dbReference>
<dbReference type="KEGG" id="pcm:AY601_1233"/>
<dbReference type="EMBL" id="CP014504">
    <property type="protein sequence ID" value="AMP98157.1"/>
    <property type="molecule type" value="Genomic_DNA"/>
</dbReference>
<dbReference type="Pfam" id="PF11412">
    <property type="entry name" value="DsbD_N"/>
    <property type="match status" value="1"/>
</dbReference>
<evidence type="ECO:0000256" key="1">
    <source>
        <dbReference type="SAM" id="SignalP"/>
    </source>
</evidence>
<organism evidence="3 4">
    <name type="scientific">Pedobacter cryoconitis</name>
    <dbReference type="NCBI Taxonomy" id="188932"/>
    <lineage>
        <taxon>Bacteria</taxon>
        <taxon>Pseudomonadati</taxon>
        <taxon>Bacteroidota</taxon>
        <taxon>Sphingobacteriia</taxon>
        <taxon>Sphingobacteriales</taxon>
        <taxon>Sphingobacteriaceae</taxon>
        <taxon>Pedobacter</taxon>
    </lineage>
</organism>
<feature type="domain" description="Thiol:disulfide interchange protein DsbD N-terminal" evidence="2">
    <location>
        <begin position="35"/>
        <end position="145"/>
    </location>
</feature>
<reference evidence="3 4" key="1">
    <citation type="submission" date="2016-03" db="EMBL/GenBank/DDBJ databases">
        <title>Complete genome sequence of Pedobacter cryoconitis PAMC 27485.</title>
        <authorList>
            <person name="Lee J."/>
            <person name="Kim O.-S."/>
        </authorList>
    </citation>
    <scope>NUCLEOTIDE SEQUENCE [LARGE SCALE GENOMIC DNA]</scope>
    <source>
        <strain evidence="3 4">PAMC 27485</strain>
    </source>
</reference>
<keyword evidence="1" id="KW-0732">Signal</keyword>
<dbReference type="OrthoDB" id="767251at2"/>
<accession>A0A127VAB5</accession>
<dbReference type="Gene3D" id="2.60.40.1250">
    <property type="entry name" value="Thiol:disulfide interchange protein DsbD, N-terminal domain"/>
    <property type="match status" value="1"/>
</dbReference>
<keyword evidence="4" id="KW-1185">Reference proteome</keyword>
<proteinExistence type="predicted"/>